<gene>
    <name evidence="2" type="ORF">G7K_0699-t1</name>
</gene>
<evidence type="ECO:0000313" key="2">
    <source>
        <dbReference type="EMBL" id="GAO46468.1"/>
    </source>
</evidence>
<feature type="compositionally biased region" description="Basic residues" evidence="1">
    <location>
        <begin position="146"/>
        <end position="162"/>
    </location>
</feature>
<dbReference type="AlphaFoldDB" id="A0A0E9N9J8"/>
<dbReference type="Proteomes" id="UP000033140">
    <property type="component" value="Unassembled WGS sequence"/>
</dbReference>
<evidence type="ECO:0000313" key="3">
    <source>
        <dbReference type="Proteomes" id="UP000033140"/>
    </source>
</evidence>
<proteinExistence type="predicted"/>
<feature type="compositionally biased region" description="Polar residues" evidence="1">
    <location>
        <begin position="15"/>
        <end position="32"/>
    </location>
</feature>
<keyword evidence="3" id="KW-1185">Reference proteome</keyword>
<organism evidence="2 3">
    <name type="scientific">Saitoella complicata (strain BCRC 22490 / CBS 7301 / JCM 7358 / NBRC 10748 / NRRL Y-17804)</name>
    <dbReference type="NCBI Taxonomy" id="698492"/>
    <lineage>
        <taxon>Eukaryota</taxon>
        <taxon>Fungi</taxon>
        <taxon>Dikarya</taxon>
        <taxon>Ascomycota</taxon>
        <taxon>Taphrinomycotina</taxon>
        <taxon>Taphrinomycotina incertae sedis</taxon>
        <taxon>Saitoella</taxon>
    </lineage>
</organism>
<feature type="region of interest" description="Disordered" evidence="1">
    <location>
        <begin position="177"/>
        <end position="254"/>
    </location>
</feature>
<reference evidence="2 3" key="2">
    <citation type="journal article" date="2014" name="J. Gen. Appl. Microbiol.">
        <title>The early diverging ascomycetous budding yeast Saitoella complicata has three histone deacetylases belonging to the Clr6, Hos2, and Rpd3 lineages.</title>
        <authorList>
            <person name="Nishida H."/>
            <person name="Matsumoto T."/>
            <person name="Kondo S."/>
            <person name="Hamamoto M."/>
            <person name="Yoshikawa H."/>
        </authorList>
    </citation>
    <scope>NUCLEOTIDE SEQUENCE [LARGE SCALE GENOMIC DNA]</scope>
    <source>
        <strain evidence="2 3">NRRL Y-17804</strain>
    </source>
</reference>
<evidence type="ECO:0000256" key="1">
    <source>
        <dbReference type="SAM" id="MobiDB-lite"/>
    </source>
</evidence>
<reference evidence="2 3" key="1">
    <citation type="journal article" date="2011" name="J. Gen. Appl. Microbiol.">
        <title>Draft genome sequencing of the enigmatic yeast Saitoella complicata.</title>
        <authorList>
            <person name="Nishida H."/>
            <person name="Hamamoto M."/>
            <person name="Sugiyama J."/>
        </authorList>
    </citation>
    <scope>NUCLEOTIDE SEQUENCE [LARGE SCALE GENOMIC DNA]</scope>
    <source>
        <strain evidence="2 3">NRRL Y-17804</strain>
    </source>
</reference>
<reference evidence="2 3" key="3">
    <citation type="journal article" date="2015" name="Genome Announc.">
        <title>Draft Genome Sequence of the Archiascomycetous Yeast Saitoella complicata.</title>
        <authorList>
            <person name="Yamauchi K."/>
            <person name="Kondo S."/>
            <person name="Hamamoto M."/>
            <person name="Takahashi Y."/>
            <person name="Ogura Y."/>
            <person name="Hayashi T."/>
            <person name="Nishida H."/>
        </authorList>
    </citation>
    <scope>NUCLEOTIDE SEQUENCE [LARGE SCALE GENOMIC DNA]</scope>
    <source>
        <strain evidence="2 3">NRRL Y-17804</strain>
    </source>
</reference>
<sequence length="254" mass="29062">MRQWTIDCGTRHTGSKNTVVHPNTTPSSNQLFNMPGRIKSKKTAHSKTPYSRPTAKPPTKRSKPSAATKHANDVLRDELDSIFATEQSDLRGVSVEKKDTRGLVELTRNQERERKIKEQQDLEDMLSLMEGGFGKAADLGTPVAKRPPRLHRQQWHRSLRRKPTPIQMRSFDSLVWKSTPTKPPLNTTNYTPKAHTAPNDGMQSVKVILRIPDESQRTPTPSPNQSRKQRPQLQRRRLDRRPSQTPHHHSHHES</sequence>
<dbReference type="EMBL" id="BACD03000004">
    <property type="protein sequence ID" value="GAO46468.1"/>
    <property type="molecule type" value="Genomic_DNA"/>
</dbReference>
<protein>
    <submittedName>
        <fullName evidence="2">Uncharacterized protein</fullName>
    </submittedName>
</protein>
<comment type="caution">
    <text evidence="2">The sequence shown here is derived from an EMBL/GenBank/DDBJ whole genome shotgun (WGS) entry which is preliminary data.</text>
</comment>
<feature type="region of interest" description="Disordered" evidence="1">
    <location>
        <begin position="138"/>
        <end position="162"/>
    </location>
</feature>
<feature type="compositionally biased region" description="Basic residues" evidence="1">
    <location>
        <begin position="227"/>
        <end position="239"/>
    </location>
</feature>
<accession>A0A0E9N9J8</accession>
<feature type="region of interest" description="Disordered" evidence="1">
    <location>
        <begin position="1"/>
        <end position="73"/>
    </location>
</feature>
<name>A0A0E9N9J8_SAICN</name>
<feature type="compositionally biased region" description="Polar residues" evidence="1">
    <location>
        <begin position="177"/>
        <end position="191"/>
    </location>
</feature>